<keyword evidence="2" id="KW-1185">Reference proteome</keyword>
<dbReference type="EMBL" id="JAVFCB010000002">
    <property type="protein sequence ID" value="MDQ4213192.1"/>
    <property type="molecule type" value="Genomic_DNA"/>
</dbReference>
<proteinExistence type="predicted"/>
<evidence type="ECO:0000313" key="2">
    <source>
        <dbReference type="Proteomes" id="UP001230289"/>
    </source>
</evidence>
<gene>
    <name evidence="1" type="ORF">RBR11_04625</name>
</gene>
<dbReference type="Proteomes" id="UP001230289">
    <property type="component" value="Unassembled WGS sequence"/>
</dbReference>
<protein>
    <submittedName>
        <fullName evidence="1">Uncharacterized protein</fullName>
    </submittedName>
</protein>
<organism evidence="1 2">
    <name type="scientific">Microbacterium capsulatum</name>
    <dbReference type="NCBI Taxonomy" id="3041921"/>
    <lineage>
        <taxon>Bacteria</taxon>
        <taxon>Bacillati</taxon>
        <taxon>Actinomycetota</taxon>
        <taxon>Actinomycetes</taxon>
        <taxon>Micrococcales</taxon>
        <taxon>Microbacteriaceae</taxon>
        <taxon>Microbacterium</taxon>
    </lineage>
</organism>
<evidence type="ECO:0000313" key="1">
    <source>
        <dbReference type="EMBL" id="MDQ4213192.1"/>
    </source>
</evidence>
<dbReference type="RefSeq" id="WP_308488127.1">
    <property type="nucleotide sequence ID" value="NZ_JAVFCB010000002.1"/>
</dbReference>
<name>A0ABU0XDJ8_9MICO</name>
<reference evidence="1 2" key="1">
    <citation type="submission" date="2023-08" db="EMBL/GenBank/DDBJ databases">
        <title>Microbacterium sp. nov., isolated from a waste landfill.</title>
        <authorList>
            <person name="Wen W."/>
        </authorList>
    </citation>
    <scope>NUCLEOTIDE SEQUENCE [LARGE SCALE GENOMIC DNA]</scope>
    <source>
        <strain evidence="1 2">ASV81</strain>
    </source>
</reference>
<comment type="caution">
    <text evidence="1">The sequence shown here is derived from an EMBL/GenBank/DDBJ whole genome shotgun (WGS) entry which is preliminary data.</text>
</comment>
<sequence>MPDDLAAWLAVLDRFERALDAADAEAGADVEPAFEPPPGPPPAELVERARAVLARQRLTIDALVVSRAATARELAALRRVPSAPADTPAYLDVEG</sequence>
<accession>A0ABU0XDJ8</accession>